<evidence type="ECO:0000313" key="2">
    <source>
        <dbReference type="Proteomes" id="UP000015688"/>
    </source>
</evidence>
<dbReference type="RefSeq" id="WP_021432881.1">
    <property type="nucleotide sequence ID" value="NZ_AVNC01000015.1"/>
</dbReference>
<dbReference type="AlphaFoldDB" id="T4VQ12"/>
<reference evidence="1 2" key="1">
    <citation type="submission" date="2013-06" db="EMBL/GenBank/DDBJ databases">
        <authorList>
            <person name="Walk S."/>
            <person name="Aronoff D."/>
            <person name="Young V.Y."/>
            <person name="Marsh J."/>
            <person name="Harrison L."/>
            <person name="Daugherty S.C."/>
            <person name="Shefchek K.A."/>
            <person name="Hine E.E."/>
            <person name="Tallon L.J."/>
            <person name="Sadzewicz L.K."/>
            <person name="Rasko D.A."/>
        </authorList>
    </citation>
    <scope>NUCLEOTIDE SEQUENCE [LARGE SCALE GENOMIC DNA]</scope>
    <source>
        <strain evidence="1 2">ATCC 638</strain>
    </source>
</reference>
<gene>
    <name evidence="1" type="ORF">C672_1711</name>
</gene>
<sequence>MLENIKMLLGLDDGKYDKLILYQIDKVTKKVLSHCNINQLNPVLEGLVEEKVYNAMKNKTSGNNVATDNNNNIKSVTRGDTRIEYNVGEAKTEVLEATDFDTSDIKLLNQFRKLRK</sequence>
<comment type="caution">
    <text evidence="1">The sequence shown here is derived from an EMBL/GenBank/DDBJ whole genome shotgun (WGS) entry which is preliminary data.</text>
</comment>
<organism evidence="1 2">
    <name type="scientific">Paraclostridium bifermentans ATCC 638 = DSM 14991</name>
    <dbReference type="NCBI Taxonomy" id="1233171"/>
    <lineage>
        <taxon>Bacteria</taxon>
        <taxon>Bacillati</taxon>
        <taxon>Bacillota</taxon>
        <taxon>Clostridia</taxon>
        <taxon>Peptostreptococcales</taxon>
        <taxon>Peptostreptococcaceae</taxon>
        <taxon>Paraclostridium</taxon>
    </lineage>
</organism>
<dbReference type="EMBL" id="AVNC01000015">
    <property type="protein sequence ID" value="EQK42767.1"/>
    <property type="molecule type" value="Genomic_DNA"/>
</dbReference>
<proteinExistence type="predicted"/>
<dbReference type="InterPro" id="IPR053746">
    <property type="entry name" value="Viral_HT_Connector_Assembly"/>
</dbReference>
<dbReference type="Proteomes" id="UP000015688">
    <property type="component" value="Unassembled WGS sequence"/>
</dbReference>
<accession>T4VQ12</accession>
<name>T4VQ12_PARBF</name>
<protein>
    <submittedName>
        <fullName evidence="1">Phage gp6-like head-tail connector family protein</fullName>
    </submittedName>
</protein>
<dbReference type="GeneID" id="67472558"/>
<dbReference type="PATRIC" id="fig|1233171.3.peg.1602"/>
<dbReference type="Gene3D" id="1.10.246.150">
    <property type="match status" value="1"/>
</dbReference>
<evidence type="ECO:0000313" key="1">
    <source>
        <dbReference type="EMBL" id="EQK42767.1"/>
    </source>
</evidence>